<evidence type="ECO:0000313" key="1">
    <source>
        <dbReference type="EMBL" id="AIS73917.1"/>
    </source>
</evidence>
<dbReference type="EMBL" id="KM514685">
    <property type="protein sequence ID" value="AIS73917.1"/>
    <property type="molecule type" value="Genomic_DNA"/>
</dbReference>
<gene>
    <name evidence="1" type="ORF">LDL_059</name>
</gene>
<evidence type="ECO:0000313" key="2">
    <source>
        <dbReference type="Proteomes" id="UP000030928"/>
    </source>
</evidence>
<accession>A0A0A7DMM2</accession>
<sequence length="86" mass="10306">MTSREFVRRFNKLQERTCSKLVAEIQTDDLVYIYRIINEEKDLFAYSTYYGHWAFVPGEDRVLVTSKTLKLMAKYMKSLNKRLESK</sequence>
<organism evidence="1 2">
    <name type="scientific">Lactobacillus phage Ldl1</name>
    <dbReference type="NCBI Taxonomy" id="1552735"/>
    <lineage>
        <taxon>Viruses</taxon>
        <taxon>Duplodnaviria</taxon>
        <taxon>Heunggongvirae</taxon>
        <taxon>Uroviricota</taxon>
        <taxon>Caudoviricetes</taxon>
        <taxon>Tybeckvirinae</taxon>
        <taxon>Lidleunavirus</taxon>
        <taxon>Lidleunavirus Ldl1</taxon>
    </lineage>
</organism>
<protein>
    <submittedName>
        <fullName evidence="1">Uncharacterized protein</fullName>
    </submittedName>
</protein>
<dbReference type="RefSeq" id="YP_009126501.1">
    <property type="nucleotide sequence ID" value="NC_026609.1"/>
</dbReference>
<keyword evidence="2" id="KW-1185">Reference proteome</keyword>
<name>A0A0A7DMM2_9CAUD</name>
<dbReference type="GeneID" id="23681262"/>
<proteinExistence type="predicted"/>
<dbReference type="Proteomes" id="UP000030928">
    <property type="component" value="Segment"/>
</dbReference>
<reference evidence="1 2" key="1">
    <citation type="journal article" date="2014" name="Appl. Environ. Microbiol.">
        <title>Genome and proteome analysis of bacteriophage Ldl1 reveals the existence of a novel phage group infecting Lactobacillus delbrueckii subsp. Lactis.</title>
        <authorList>
            <person name="Casey E."/>
            <person name="Mahony J."/>
            <person name="Neve H."/>
            <person name="Noben J.P."/>
            <person name="Bello F.D."/>
            <person name="van Sinderen D."/>
        </authorList>
    </citation>
    <scope>NUCLEOTIDE SEQUENCE [LARGE SCALE GENOMIC DNA]</scope>
    <source>
        <strain evidence="1">Ldl1</strain>
    </source>
</reference>
<dbReference type="KEGG" id="vg:23681262"/>